<keyword evidence="3 9" id="KW-0813">Transport</keyword>
<protein>
    <submittedName>
        <fullName evidence="12">Outer membrane usher protein</fullName>
    </submittedName>
</protein>
<evidence type="ECO:0000313" key="12">
    <source>
        <dbReference type="EMBL" id="MBB5191839.1"/>
    </source>
</evidence>
<comment type="subcellular location">
    <subcellularLocation>
        <location evidence="1 9">Cell outer membrane</location>
        <topology evidence="1 9">Multi-pass membrane protein</topology>
    </subcellularLocation>
</comment>
<dbReference type="Gene3D" id="2.60.40.2070">
    <property type="match status" value="1"/>
</dbReference>
<dbReference type="EMBL" id="JACHHN010000004">
    <property type="protein sequence ID" value="MBB5191839.1"/>
    <property type="molecule type" value="Genomic_DNA"/>
</dbReference>
<dbReference type="Pfam" id="PF13954">
    <property type="entry name" value="PapC_N"/>
    <property type="match status" value="1"/>
</dbReference>
<feature type="domain" description="PapC-like C-terminal" evidence="10">
    <location>
        <begin position="752"/>
        <end position="815"/>
    </location>
</feature>
<dbReference type="Proteomes" id="UP000543030">
    <property type="component" value="Unassembled WGS sequence"/>
</dbReference>
<dbReference type="Gene3D" id="2.60.40.2610">
    <property type="entry name" value="Outer membrane usher protein FimD, plug domain"/>
    <property type="match status" value="1"/>
</dbReference>
<evidence type="ECO:0000259" key="11">
    <source>
        <dbReference type="Pfam" id="PF13954"/>
    </source>
</evidence>
<dbReference type="Gene3D" id="3.10.20.410">
    <property type="match status" value="1"/>
</dbReference>
<evidence type="ECO:0000256" key="7">
    <source>
        <dbReference type="ARBA" id="ARBA00023136"/>
    </source>
</evidence>
<proteinExistence type="inferred from homology"/>
<keyword evidence="13" id="KW-1185">Reference proteome</keyword>
<dbReference type="InterPro" id="IPR025949">
    <property type="entry name" value="PapC-like_C"/>
</dbReference>
<dbReference type="GO" id="GO:0009297">
    <property type="term" value="P:pilus assembly"/>
    <property type="evidence" value="ECO:0007669"/>
    <property type="project" value="InterPro"/>
</dbReference>
<dbReference type="InterPro" id="IPR037224">
    <property type="entry name" value="PapC_N_sf"/>
</dbReference>
<name>A0A840RE97_9NEIS</name>
<keyword evidence="7 9" id="KW-0472">Membrane</keyword>
<sequence>MTSVVVLFPLGIAHAQDVATDASQDVSFNSGFLMGSKKVDLSRYEKAGVLVPGEYRLDIYINDDQIGRRDVRIETSEDGSSRVCFSGKEIKQWAINLSKLDDPKAALLALDSDCVEITRLVPGVSIAVDQGAQSAHISIPQLYLSRRSRGYVSPENWDNGITAGFVGYNASIYQNANSGQTSRNLYVGINAGANIDGWRLRHNGSLNATESSAARTPSTSHYNALSTYVQHDVTALQAQATAGQYYTPGDLFDSVPFTGVQLSSDDRMMPDSQRDFAPEIRGTAETNAKITVRQGNNVVYETTVAPGPFLIDDLSSTGYSGDLNVTITEADGRQKSFVVPYSSVAQLLRPGASRFSATAGKYRDSTLSHTPVFAQGTYRRGISNMVTAYGGGIVADKYMSALGGLALNTDYGAFAADVTASHATDLPTAVAGKDGTMSGQSYRLTYSQTLPWTSTNVALAAYRFSSAGYLSLQDDAQLRGLPTANLYRDRTRMQLNVSQPLGERGSMYVSGMTNTYWNHGGRSMTFQSGYSTSFDWGSVNLSAGRTYTNGSYSNQMMAMFSVPLGKGGNPIQLSTSLNYQSPDQYSAQTNLSGSAGEHNELGYGVYASANRNAGSNSASYGGNVAYQGSLANVGATASRSGNSSQYSASARGTVVGYGGGVVATAAQGETMAIVEADGAAGAHINGGSGDTLDWWGHGVVTGLNPYRNNDISLDPKGTSNEVELSGSSAIATPRYGAIVKLKYDTVVGKPLLIHAALADGKPAPFGADVFDAKGTSVGVVGQAGQIFLRGQPEEGTLQVKWGEGADESCSLRYHVELSEKGDAVTAAYQQTAARCAEVMAGK</sequence>
<dbReference type="GO" id="GO:0015473">
    <property type="term" value="F:fimbrial usher porin activity"/>
    <property type="evidence" value="ECO:0007669"/>
    <property type="project" value="InterPro"/>
</dbReference>
<feature type="domain" description="PapC N-terminal" evidence="11">
    <location>
        <begin position="27"/>
        <end position="171"/>
    </location>
</feature>
<dbReference type="PANTHER" id="PTHR30451">
    <property type="entry name" value="OUTER MEMBRANE USHER PROTEIN"/>
    <property type="match status" value="1"/>
</dbReference>
<evidence type="ECO:0000256" key="6">
    <source>
        <dbReference type="ARBA" id="ARBA00022729"/>
    </source>
</evidence>
<keyword evidence="4" id="KW-1134">Transmembrane beta strand</keyword>
<evidence type="ECO:0000256" key="5">
    <source>
        <dbReference type="ARBA" id="ARBA00022692"/>
    </source>
</evidence>
<evidence type="ECO:0000256" key="4">
    <source>
        <dbReference type="ARBA" id="ARBA00022452"/>
    </source>
</evidence>
<dbReference type="AlphaFoldDB" id="A0A840RE97"/>
<evidence type="ECO:0000256" key="2">
    <source>
        <dbReference type="ARBA" id="ARBA00008064"/>
    </source>
</evidence>
<keyword evidence="8 9" id="KW-0998">Cell outer membrane</keyword>
<evidence type="ECO:0000313" key="13">
    <source>
        <dbReference type="Proteomes" id="UP000543030"/>
    </source>
</evidence>
<keyword evidence="9" id="KW-1029">Fimbrium biogenesis</keyword>
<dbReference type="Pfam" id="PF13953">
    <property type="entry name" value="PapC_C"/>
    <property type="match status" value="1"/>
</dbReference>
<dbReference type="InterPro" id="IPR018030">
    <property type="entry name" value="Fimbrial_membr_usher_CS"/>
</dbReference>
<dbReference type="InterPro" id="IPR000015">
    <property type="entry name" value="Fimb_usher"/>
</dbReference>
<evidence type="ECO:0000256" key="3">
    <source>
        <dbReference type="ARBA" id="ARBA00022448"/>
    </source>
</evidence>
<dbReference type="RefSeq" id="WP_184101211.1">
    <property type="nucleotide sequence ID" value="NZ_JACHHN010000004.1"/>
</dbReference>
<gene>
    <name evidence="12" type="ORF">HNQ50_002569</name>
</gene>
<accession>A0A840RE97</accession>
<dbReference type="FunFam" id="2.60.40.3110:FF:000001">
    <property type="entry name" value="Putative fimbrial outer membrane usher"/>
    <property type="match status" value="1"/>
</dbReference>
<keyword evidence="5 9" id="KW-0812">Transmembrane</keyword>
<evidence type="ECO:0000256" key="9">
    <source>
        <dbReference type="RuleBase" id="RU003884"/>
    </source>
</evidence>
<dbReference type="SUPFAM" id="SSF141729">
    <property type="entry name" value="FimD N-terminal domain-like"/>
    <property type="match status" value="1"/>
</dbReference>
<reference evidence="12 13" key="1">
    <citation type="submission" date="2020-08" db="EMBL/GenBank/DDBJ databases">
        <title>Genomic Encyclopedia of Type Strains, Phase IV (KMG-IV): sequencing the most valuable type-strain genomes for metagenomic binning, comparative biology and taxonomic classification.</title>
        <authorList>
            <person name="Goeker M."/>
        </authorList>
    </citation>
    <scope>NUCLEOTIDE SEQUENCE [LARGE SCALE GENOMIC DNA]</scope>
    <source>
        <strain evidence="12 13">DSM 18233</strain>
    </source>
</reference>
<dbReference type="Gene3D" id="2.60.40.3110">
    <property type="match status" value="1"/>
</dbReference>
<comment type="caution">
    <text evidence="12">The sequence shown here is derived from an EMBL/GenBank/DDBJ whole genome shotgun (WGS) entry which is preliminary data.</text>
</comment>
<dbReference type="PANTHER" id="PTHR30451:SF20">
    <property type="entry name" value="FIMBRIAE USHER"/>
    <property type="match status" value="1"/>
</dbReference>
<evidence type="ECO:0000259" key="10">
    <source>
        <dbReference type="Pfam" id="PF13953"/>
    </source>
</evidence>
<dbReference type="InterPro" id="IPR025885">
    <property type="entry name" value="PapC_N"/>
</dbReference>
<dbReference type="GO" id="GO:0009279">
    <property type="term" value="C:cell outer membrane"/>
    <property type="evidence" value="ECO:0007669"/>
    <property type="project" value="UniProtKB-SubCell"/>
</dbReference>
<evidence type="ECO:0000256" key="8">
    <source>
        <dbReference type="ARBA" id="ARBA00023237"/>
    </source>
</evidence>
<organism evidence="12 13">
    <name type="scientific">Silvimonas terrae</name>
    <dbReference type="NCBI Taxonomy" id="300266"/>
    <lineage>
        <taxon>Bacteria</taxon>
        <taxon>Pseudomonadati</taxon>
        <taxon>Pseudomonadota</taxon>
        <taxon>Betaproteobacteria</taxon>
        <taxon>Neisseriales</taxon>
        <taxon>Chitinibacteraceae</taxon>
        <taxon>Silvimonas</taxon>
    </lineage>
</organism>
<keyword evidence="6" id="KW-0732">Signal</keyword>
<comment type="similarity">
    <text evidence="2 9">Belongs to the fimbrial export usher family.</text>
</comment>
<dbReference type="PROSITE" id="PS01151">
    <property type="entry name" value="FIMBRIAL_USHER"/>
    <property type="match status" value="1"/>
</dbReference>
<dbReference type="InterPro" id="IPR042186">
    <property type="entry name" value="FimD_plug_dom"/>
</dbReference>
<dbReference type="Pfam" id="PF00577">
    <property type="entry name" value="Usher"/>
    <property type="match status" value="1"/>
</dbReference>
<dbReference type="InterPro" id="IPR043142">
    <property type="entry name" value="PapC-like_C_sf"/>
</dbReference>
<evidence type="ECO:0000256" key="1">
    <source>
        <dbReference type="ARBA" id="ARBA00004571"/>
    </source>
</evidence>